<sequence>MATPETTGIDTTGMPHPANRIPFVGDVLGVSGDTPIQDNMKLAKELGPIFAKRFFDNEVVLVSGADLVAELSDETRFAKHVAPALARIRGIAGDGLFTAYNHEPNWQKAHDILLPAFSMQSMRGYHPTMLEVANRLVAHWDAHVDGPLVEVAEDMTRLTLDTIGLSGFGFDFTSFERAEPHPFVQALVRSLAHAQAKSRELPWIGPILNRGADERFAGDAEFMAGIVDEVIKARKDSGDTATEDLLGLMLNAPHPVSGEVLDDVNIRNQVITFLIAGHETTSGALSFALHYLVKNPAVLARAQAEVDAMWGDQADPQPTFEEVGKLRYVRQVLNEALRLWPTAAAYSREATQDTVLGGRYPVKKGQWVVVLAPALHRDPVWGDNVEAFDPERFTPEREKARPVHAFKPFGTGERACIGRQFALHEATLLLGMLIHRYRLLDTEDYQLKVKETLTLKPAGFRLGLARRTSADRRQPQVTTTQERSTGGTNGRARQGTALTVLHGSNLGTCRAFARQLADEGEDRGFTAVAAPLDEYVGKLPTDGPVVIVAASYNGKPTDDAARFVGWLAESTEDDLSAVSYAVLGVGDRNWAATYQHVPTLIDNRLSELGGTRLVDRCEADASGDLSGDVETWSDALWRGLLERYGDPDAEPAAEPTSDRLYDIQVLKGGVTSALDARYEVAPMTVLANEELVDVDSPIGRSKRYLRIALPEGVTYRTGDHLTVVPDNPPELVRRAAERFGVDLDLVLSINPRQKTRRALPIDRPLTVRQLLTHFVELQNPATQAQVAVLAEANPCPPERKALQALAQDAEEFARYVTDCGRSVLDLLEENPACQLPGEVFLEMLSPIQARHYSISSSAKASPGEVELIVGVLSGPARSGAGTFHGVSSYYLSTLAVGEQIRARVDPAREAFRAPEDPATPVIMISAGTGLAPFRGFIGDRAQQAADGVELGQALCFFGVRHPDVDYLHRAELEAAEKAGVVSMRPAFSRAPVDECKYVQDRIAADGADVWAVMRAGGRVYICGDGKGMAPAVREAFKRVQRENTGGDEAAARAWLDGLISEDRYVEDVWAG</sequence>
<comment type="catalytic activity">
    <reaction evidence="12">
        <text>2 oxidized [cytochrome P450] + NADPH = 2 reduced [cytochrome P450] + NADP(+) + H(+)</text>
        <dbReference type="Rhea" id="RHEA:24040"/>
        <dbReference type="Rhea" id="RHEA-COMP:14627"/>
        <dbReference type="Rhea" id="RHEA-COMP:14628"/>
        <dbReference type="ChEBI" id="CHEBI:15378"/>
        <dbReference type="ChEBI" id="CHEBI:55376"/>
        <dbReference type="ChEBI" id="CHEBI:57783"/>
        <dbReference type="ChEBI" id="CHEBI:58349"/>
        <dbReference type="ChEBI" id="CHEBI:60344"/>
        <dbReference type="EC" id="1.6.2.4"/>
    </reaction>
</comment>
<evidence type="ECO:0000256" key="8">
    <source>
        <dbReference type="ARBA" id="ARBA00022857"/>
    </source>
</evidence>
<dbReference type="InterPro" id="IPR017927">
    <property type="entry name" value="FAD-bd_FR_type"/>
</dbReference>
<evidence type="ECO:0000256" key="12">
    <source>
        <dbReference type="PIRNR" id="PIRNR000209"/>
    </source>
</evidence>
<keyword evidence="8 12" id="KW-0521">NADP</keyword>
<keyword evidence="6 12" id="KW-0479">Metal-binding</keyword>
<keyword evidence="2 12" id="KW-0813">Transport</keyword>
<dbReference type="PANTHER" id="PTHR19384:SF17">
    <property type="entry name" value="NADPH--CYTOCHROME P450 REDUCTASE"/>
    <property type="match status" value="1"/>
</dbReference>
<dbReference type="Gene3D" id="1.20.990.10">
    <property type="entry name" value="NADPH-cytochrome p450 Reductase, Chain A, domain 3"/>
    <property type="match status" value="1"/>
</dbReference>
<dbReference type="Gene3D" id="1.10.630.10">
    <property type="entry name" value="Cytochrome P450"/>
    <property type="match status" value="1"/>
</dbReference>
<keyword evidence="7 12" id="KW-0274">FAD</keyword>
<dbReference type="InterPro" id="IPR017972">
    <property type="entry name" value="Cyt_P450_CS"/>
</dbReference>
<gene>
    <name evidence="16" type="ORF">BC739_008209</name>
</gene>
<keyword evidence="9 12" id="KW-0560">Oxidoreductase</keyword>
<dbReference type="Proteomes" id="UP000517916">
    <property type="component" value="Unassembled WGS sequence"/>
</dbReference>
<dbReference type="InterPro" id="IPR023206">
    <property type="entry name" value="Bifunctional_P450_P450_red"/>
</dbReference>
<dbReference type="Pfam" id="PF00175">
    <property type="entry name" value="NAD_binding_1"/>
    <property type="match status" value="1"/>
</dbReference>
<keyword evidence="17" id="KW-1185">Reference proteome</keyword>
<dbReference type="InterPro" id="IPR008254">
    <property type="entry name" value="Flavodoxin/NO_synth"/>
</dbReference>
<evidence type="ECO:0000313" key="16">
    <source>
        <dbReference type="EMBL" id="MBA8930962.1"/>
    </source>
</evidence>
<feature type="domain" description="FAD-binding FR-type" evidence="15">
    <location>
        <begin position="678"/>
        <end position="914"/>
    </location>
</feature>
<dbReference type="Pfam" id="PF00258">
    <property type="entry name" value="Flavodoxin_1"/>
    <property type="match status" value="1"/>
</dbReference>
<dbReference type="InterPro" id="IPR039261">
    <property type="entry name" value="FNR_nucleotide-bd"/>
</dbReference>
<dbReference type="RefSeq" id="WP_182840173.1">
    <property type="nucleotide sequence ID" value="NZ_BAAABQ010000087.1"/>
</dbReference>
<organism evidence="16 17">
    <name type="scientific">Kutzneria viridogrisea</name>
    <dbReference type="NCBI Taxonomy" id="47990"/>
    <lineage>
        <taxon>Bacteria</taxon>
        <taxon>Bacillati</taxon>
        <taxon>Actinomycetota</taxon>
        <taxon>Actinomycetes</taxon>
        <taxon>Pseudonocardiales</taxon>
        <taxon>Pseudonocardiaceae</taxon>
        <taxon>Kutzneria</taxon>
    </lineage>
</organism>
<dbReference type="EC" id="1.6.2.4" evidence="12"/>
<dbReference type="PROSITE" id="PS00086">
    <property type="entry name" value="CYTOCHROME_P450"/>
    <property type="match status" value="1"/>
</dbReference>
<dbReference type="Pfam" id="PF00667">
    <property type="entry name" value="FAD_binding_1"/>
    <property type="match status" value="1"/>
</dbReference>
<dbReference type="SUPFAM" id="SSF63380">
    <property type="entry name" value="Riboflavin synthase domain-like"/>
    <property type="match status" value="1"/>
</dbReference>
<dbReference type="EC" id="1.14.14.1" evidence="12"/>
<dbReference type="GO" id="GO:0003958">
    <property type="term" value="F:NADPH-hemoprotein reductase activity"/>
    <property type="evidence" value="ECO:0007669"/>
    <property type="project" value="UniProtKB-EC"/>
</dbReference>
<dbReference type="PANTHER" id="PTHR19384">
    <property type="entry name" value="NITRIC OXIDE SYNTHASE-RELATED"/>
    <property type="match status" value="1"/>
</dbReference>
<evidence type="ECO:0000259" key="15">
    <source>
        <dbReference type="PROSITE" id="PS51384"/>
    </source>
</evidence>
<dbReference type="InterPro" id="IPR001433">
    <property type="entry name" value="OxRdtase_FAD/NAD-bd"/>
</dbReference>
<evidence type="ECO:0000256" key="13">
    <source>
        <dbReference type="SAM" id="MobiDB-lite"/>
    </source>
</evidence>
<evidence type="ECO:0000256" key="10">
    <source>
        <dbReference type="ARBA" id="ARBA00023004"/>
    </source>
</evidence>
<dbReference type="InterPro" id="IPR002401">
    <property type="entry name" value="Cyt_P450_E_grp-I"/>
</dbReference>
<dbReference type="CDD" id="cd11068">
    <property type="entry name" value="CYP120A1"/>
    <property type="match status" value="1"/>
</dbReference>
<name>A0ABR6BVN7_9PSEU</name>
<feature type="region of interest" description="Disordered" evidence="13">
    <location>
        <begin position="466"/>
        <end position="495"/>
    </location>
</feature>
<keyword evidence="4 12" id="KW-0285">Flavoprotein</keyword>
<evidence type="ECO:0000259" key="14">
    <source>
        <dbReference type="PROSITE" id="PS50902"/>
    </source>
</evidence>
<dbReference type="PROSITE" id="PS51384">
    <property type="entry name" value="FAD_FR"/>
    <property type="match status" value="1"/>
</dbReference>
<comment type="catalytic activity">
    <reaction evidence="12">
        <text>an organic molecule + reduced [NADPH--hemoprotein reductase] + O2 = an alcohol + oxidized [NADPH--hemoprotein reductase] + H2O + H(+)</text>
        <dbReference type="Rhea" id="RHEA:17149"/>
        <dbReference type="Rhea" id="RHEA-COMP:11964"/>
        <dbReference type="Rhea" id="RHEA-COMP:11965"/>
        <dbReference type="ChEBI" id="CHEBI:15377"/>
        <dbReference type="ChEBI" id="CHEBI:15378"/>
        <dbReference type="ChEBI" id="CHEBI:15379"/>
        <dbReference type="ChEBI" id="CHEBI:30879"/>
        <dbReference type="ChEBI" id="CHEBI:57618"/>
        <dbReference type="ChEBI" id="CHEBI:58210"/>
        <dbReference type="ChEBI" id="CHEBI:142491"/>
        <dbReference type="EC" id="1.14.14.1"/>
    </reaction>
</comment>
<dbReference type="InterPro" id="IPR017938">
    <property type="entry name" value="Riboflavin_synthase-like_b-brl"/>
</dbReference>
<evidence type="ECO:0000256" key="7">
    <source>
        <dbReference type="ARBA" id="ARBA00022827"/>
    </source>
</evidence>
<dbReference type="InterPro" id="IPR003097">
    <property type="entry name" value="CysJ-like_FAD-binding"/>
</dbReference>
<comment type="cofactor">
    <cofactor evidence="12">
        <name>FAD</name>
        <dbReference type="ChEBI" id="CHEBI:57692"/>
    </cofactor>
    <cofactor evidence="12">
        <name>FMN</name>
        <dbReference type="ChEBI" id="CHEBI:58210"/>
    </cofactor>
</comment>
<dbReference type="PROSITE" id="PS50902">
    <property type="entry name" value="FLAVODOXIN_LIKE"/>
    <property type="match status" value="1"/>
</dbReference>
<dbReference type="Gene3D" id="3.40.50.80">
    <property type="entry name" value="Nucleotide-binding domain of ferredoxin-NADP reductase (FNR) module"/>
    <property type="match status" value="1"/>
</dbReference>
<comment type="cofactor">
    <cofactor evidence="12">
        <name>heme</name>
        <dbReference type="ChEBI" id="CHEBI:30413"/>
    </cofactor>
</comment>
<keyword evidence="11 12" id="KW-0503">Monooxygenase</keyword>
<keyword evidence="5 12" id="KW-0288">FMN</keyword>
<accession>A0ABR6BVN7</accession>
<dbReference type="SUPFAM" id="SSF52218">
    <property type="entry name" value="Flavoproteins"/>
    <property type="match status" value="1"/>
</dbReference>
<dbReference type="PRINTS" id="PR00385">
    <property type="entry name" value="P450"/>
</dbReference>
<protein>
    <recommendedName>
        <fullName evidence="12">Bifunctional cytochrome P450/NADPH--P450 reductase</fullName>
    </recommendedName>
    <domain>
        <recommendedName>
            <fullName evidence="12">Cytochrome P450</fullName>
            <ecNumber evidence="12">1.14.14.1</ecNumber>
        </recommendedName>
    </domain>
    <domain>
        <recommendedName>
            <fullName evidence="12">NADPH--cytochrome P450 reductase</fullName>
            <ecNumber evidence="12">1.6.2.4</ecNumber>
        </recommendedName>
    </domain>
</protein>
<dbReference type="CDD" id="cd06206">
    <property type="entry name" value="bifunctional_CYPOR"/>
    <property type="match status" value="1"/>
</dbReference>
<feature type="domain" description="Flavodoxin-like" evidence="14">
    <location>
        <begin position="498"/>
        <end position="637"/>
    </location>
</feature>
<evidence type="ECO:0000256" key="3">
    <source>
        <dbReference type="ARBA" id="ARBA00022617"/>
    </source>
</evidence>
<dbReference type="Gene3D" id="3.40.50.360">
    <property type="match status" value="1"/>
</dbReference>
<evidence type="ECO:0000256" key="2">
    <source>
        <dbReference type="ARBA" id="ARBA00022448"/>
    </source>
</evidence>
<comment type="similarity">
    <text evidence="1 12">In the N-terminal section; belongs to the cytochrome P450 family.</text>
</comment>
<comment type="caution">
    <text evidence="16">The sequence shown here is derived from an EMBL/GenBank/DDBJ whole genome shotgun (WGS) entry which is preliminary data.</text>
</comment>
<dbReference type="PRINTS" id="PR00463">
    <property type="entry name" value="EP450I"/>
</dbReference>
<reference evidence="16 17" key="1">
    <citation type="submission" date="2020-08" db="EMBL/GenBank/DDBJ databases">
        <title>Genomic Encyclopedia of Archaeal and Bacterial Type Strains, Phase II (KMG-II): from individual species to whole genera.</title>
        <authorList>
            <person name="Goeker M."/>
        </authorList>
    </citation>
    <scope>NUCLEOTIDE SEQUENCE [LARGE SCALE GENOMIC DNA]</scope>
    <source>
        <strain evidence="16 17">DSM 43850</strain>
    </source>
</reference>
<dbReference type="Gene3D" id="2.40.30.10">
    <property type="entry name" value="Translation factors"/>
    <property type="match status" value="1"/>
</dbReference>
<keyword evidence="10 12" id="KW-0408">Iron</keyword>
<evidence type="ECO:0000256" key="9">
    <source>
        <dbReference type="ARBA" id="ARBA00023002"/>
    </source>
</evidence>
<dbReference type="PIRSF" id="PIRSF000209">
    <property type="entry name" value="Bifunctional_P450_P450R"/>
    <property type="match status" value="1"/>
</dbReference>
<dbReference type="InterPro" id="IPR029039">
    <property type="entry name" value="Flavoprotein-like_sf"/>
</dbReference>
<keyword evidence="12" id="KW-0249">Electron transport</keyword>
<evidence type="ECO:0000256" key="1">
    <source>
        <dbReference type="ARBA" id="ARBA00010018"/>
    </source>
</evidence>
<dbReference type="GO" id="GO:0016712">
    <property type="term" value="F:oxidoreductase activity, acting on paired donors, with incorporation or reduction of molecular oxygen, reduced flavin or flavoprotein as one donor, and incorporation of one atom of oxygen"/>
    <property type="evidence" value="ECO:0007669"/>
    <property type="project" value="UniProtKB-EC"/>
</dbReference>
<evidence type="ECO:0000256" key="5">
    <source>
        <dbReference type="ARBA" id="ARBA00022643"/>
    </source>
</evidence>
<evidence type="ECO:0000256" key="4">
    <source>
        <dbReference type="ARBA" id="ARBA00022630"/>
    </source>
</evidence>
<evidence type="ECO:0000313" key="17">
    <source>
        <dbReference type="Proteomes" id="UP000517916"/>
    </source>
</evidence>
<dbReference type="SUPFAM" id="SSF48264">
    <property type="entry name" value="Cytochrome P450"/>
    <property type="match status" value="1"/>
</dbReference>
<evidence type="ECO:0000256" key="6">
    <source>
        <dbReference type="ARBA" id="ARBA00022723"/>
    </source>
</evidence>
<feature type="compositionally biased region" description="Polar residues" evidence="13">
    <location>
        <begin position="475"/>
        <end position="486"/>
    </location>
</feature>
<dbReference type="InterPro" id="IPR001128">
    <property type="entry name" value="Cyt_P450"/>
</dbReference>
<proteinExistence type="inferred from homology"/>
<dbReference type="InterPro" id="IPR023173">
    <property type="entry name" value="NADPH_Cyt_P450_Rdtase_alpha"/>
</dbReference>
<evidence type="ECO:0000256" key="11">
    <source>
        <dbReference type="ARBA" id="ARBA00023033"/>
    </source>
</evidence>
<keyword evidence="3 12" id="KW-0349">Heme</keyword>
<dbReference type="EMBL" id="JACJID010000008">
    <property type="protein sequence ID" value="MBA8930962.1"/>
    <property type="molecule type" value="Genomic_DNA"/>
</dbReference>
<dbReference type="Pfam" id="PF00067">
    <property type="entry name" value="p450"/>
    <property type="match status" value="1"/>
</dbReference>
<dbReference type="SUPFAM" id="SSF52343">
    <property type="entry name" value="Ferredoxin reductase-like, C-terminal NADP-linked domain"/>
    <property type="match status" value="1"/>
</dbReference>
<dbReference type="InterPro" id="IPR036396">
    <property type="entry name" value="Cyt_P450_sf"/>
</dbReference>